<dbReference type="Pfam" id="PF02518">
    <property type="entry name" value="HATPase_c"/>
    <property type="match status" value="1"/>
</dbReference>
<dbReference type="PANTHER" id="PTHR43711:SF31">
    <property type="entry name" value="HISTIDINE KINASE"/>
    <property type="match status" value="1"/>
</dbReference>
<dbReference type="CDD" id="cd00082">
    <property type="entry name" value="HisKA"/>
    <property type="match status" value="1"/>
</dbReference>
<dbReference type="PROSITE" id="PS50113">
    <property type="entry name" value="PAC"/>
    <property type="match status" value="2"/>
</dbReference>
<dbReference type="SUPFAM" id="SSF55785">
    <property type="entry name" value="PYP-like sensor domain (PAS domain)"/>
    <property type="match status" value="3"/>
</dbReference>
<evidence type="ECO:0000259" key="10">
    <source>
        <dbReference type="PROSITE" id="PS50112"/>
    </source>
</evidence>
<feature type="domain" description="PAS" evidence="10">
    <location>
        <begin position="827"/>
        <end position="897"/>
    </location>
</feature>
<dbReference type="STRING" id="385682.SAMN05444380_1183"/>
<dbReference type="FunFam" id="3.30.565.10:FF:000010">
    <property type="entry name" value="Sensor histidine kinase RcsC"/>
    <property type="match status" value="1"/>
</dbReference>
<evidence type="ECO:0000256" key="1">
    <source>
        <dbReference type="ARBA" id="ARBA00000085"/>
    </source>
</evidence>
<dbReference type="Pfam" id="PF13426">
    <property type="entry name" value="PAS_9"/>
    <property type="match status" value="1"/>
</dbReference>
<name>A0A1I2D7C9_9BACT</name>
<feature type="coiled-coil region" evidence="7">
    <location>
        <begin position="942"/>
        <end position="997"/>
    </location>
</feature>
<feature type="transmembrane region" description="Helical" evidence="8">
    <location>
        <begin position="47"/>
        <end position="68"/>
    </location>
</feature>
<dbReference type="InterPro" id="IPR004358">
    <property type="entry name" value="Sig_transdc_His_kin-like_C"/>
</dbReference>
<feature type="transmembrane region" description="Helical" evidence="8">
    <location>
        <begin position="272"/>
        <end position="291"/>
    </location>
</feature>
<dbReference type="InterPro" id="IPR000014">
    <property type="entry name" value="PAS"/>
</dbReference>
<dbReference type="InterPro" id="IPR013767">
    <property type="entry name" value="PAS_fold"/>
</dbReference>
<dbReference type="GO" id="GO:0006355">
    <property type="term" value="P:regulation of DNA-templated transcription"/>
    <property type="evidence" value="ECO:0007669"/>
    <property type="project" value="InterPro"/>
</dbReference>
<dbReference type="Pfam" id="PF00512">
    <property type="entry name" value="HisKA"/>
    <property type="match status" value="1"/>
</dbReference>
<evidence type="ECO:0000256" key="2">
    <source>
        <dbReference type="ARBA" id="ARBA00012438"/>
    </source>
</evidence>
<dbReference type="InterPro" id="IPR000700">
    <property type="entry name" value="PAS-assoc_C"/>
</dbReference>
<gene>
    <name evidence="12" type="ORF">SAMN05444380_1183</name>
</gene>
<feature type="domain" description="Histidine kinase" evidence="9">
    <location>
        <begin position="1004"/>
        <end position="1221"/>
    </location>
</feature>
<dbReference type="Proteomes" id="UP000181976">
    <property type="component" value="Unassembled WGS sequence"/>
</dbReference>
<keyword evidence="13" id="KW-1185">Reference proteome</keyword>
<dbReference type="PANTHER" id="PTHR43711">
    <property type="entry name" value="TWO-COMPONENT HISTIDINE KINASE"/>
    <property type="match status" value="1"/>
</dbReference>
<dbReference type="SMART" id="SM00086">
    <property type="entry name" value="PAC"/>
    <property type="match status" value="2"/>
</dbReference>
<dbReference type="InterPro" id="IPR036890">
    <property type="entry name" value="HATPase_C_sf"/>
</dbReference>
<keyword evidence="8" id="KW-0812">Transmembrane</keyword>
<evidence type="ECO:0000256" key="5">
    <source>
        <dbReference type="ARBA" id="ARBA00022777"/>
    </source>
</evidence>
<dbReference type="GO" id="GO:0000155">
    <property type="term" value="F:phosphorelay sensor kinase activity"/>
    <property type="evidence" value="ECO:0007669"/>
    <property type="project" value="InterPro"/>
</dbReference>
<dbReference type="OrthoDB" id="9766459at2"/>
<evidence type="ECO:0000256" key="3">
    <source>
        <dbReference type="ARBA" id="ARBA00022553"/>
    </source>
</evidence>
<dbReference type="InterPro" id="IPR003661">
    <property type="entry name" value="HisK_dim/P_dom"/>
</dbReference>
<accession>A0A1I2D7C9</accession>
<dbReference type="NCBIfam" id="TIGR00229">
    <property type="entry name" value="sensory_box"/>
    <property type="match status" value="2"/>
</dbReference>
<keyword evidence="8" id="KW-1133">Transmembrane helix</keyword>
<dbReference type="InterPro" id="IPR035965">
    <property type="entry name" value="PAS-like_dom_sf"/>
</dbReference>
<dbReference type="InParanoid" id="A0A1I2D7C9"/>
<evidence type="ECO:0000313" key="13">
    <source>
        <dbReference type="Proteomes" id="UP000181976"/>
    </source>
</evidence>
<dbReference type="PROSITE" id="PS50109">
    <property type="entry name" value="HIS_KIN"/>
    <property type="match status" value="1"/>
</dbReference>
<keyword evidence="8" id="KW-0472">Membrane</keyword>
<evidence type="ECO:0000256" key="8">
    <source>
        <dbReference type="SAM" id="Phobius"/>
    </source>
</evidence>
<dbReference type="SUPFAM" id="SSF55874">
    <property type="entry name" value="ATPase domain of HSP90 chaperone/DNA topoisomerase II/histidine kinase"/>
    <property type="match status" value="1"/>
</dbReference>
<evidence type="ECO:0000313" key="12">
    <source>
        <dbReference type="EMBL" id="SFE75993.1"/>
    </source>
</evidence>
<evidence type="ECO:0000259" key="9">
    <source>
        <dbReference type="PROSITE" id="PS50109"/>
    </source>
</evidence>
<dbReference type="Pfam" id="PF08447">
    <property type="entry name" value="PAS_3"/>
    <property type="match status" value="1"/>
</dbReference>
<evidence type="ECO:0000256" key="7">
    <source>
        <dbReference type="SAM" id="Coils"/>
    </source>
</evidence>
<dbReference type="InterPro" id="IPR003594">
    <property type="entry name" value="HATPase_dom"/>
</dbReference>
<dbReference type="SMART" id="SM00091">
    <property type="entry name" value="PAS"/>
    <property type="match status" value="3"/>
</dbReference>
<evidence type="ECO:0000256" key="4">
    <source>
        <dbReference type="ARBA" id="ARBA00022679"/>
    </source>
</evidence>
<dbReference type="InterPro" id="IPR050736">
    <property type="entry name" value="Sensor_HK_Regulatory"/>
</dbReference>
<keyword evidence="7" id="KW-0175">Coiled coil</keyword>
<dbReference type="InterPro" id="IPR036097">
    <property type="entry name" value="HisK_dim/P_sf"/>
</dbReference>
<dbReference type="Gene3D" id="3.30.450.20">
    <property type="entry name" value="PAS domain"/>
    <property type="match status" value="3"/>
</dbReference>
<feature type="domain" description="PAC" evidence="11">
    <location>
        <begin position="896"/>
        <end position="951"/>
    </location>
</feature>
<keyword evidence="5" id="KW-0418">Kinase</keyword>
<feature type="transmembrane region" description="Helical" evidence="8">
    <location>
        <begin position="7"/>
        <end position="27"/>
    </location>
</feature>
<dbReference type="RefSeq" id="WP_010526136.1">
    <property type="nucleotide sequence ID" value="NZ_AFSL01000003.1"/>
</dbReference>
<dbReference type="InterPro" id="IPR001610">
    <property type="entry name" value="PAC"/>
</dbReference>
<dbReference type="Pfam" id="PF00989">
    <property type="entry name" value="PAS"/>
    <property type="match status" value="1"/>
</dbReference>
<feature type="domain" description="PAC" evidence="11">
    <location>
        <begin position="774"/>
        <end position="826"/>
    </location>
</feature>
<dbReference type="InterPro" id="IPR005467">
    <property type="entry name" value="His_kinase_dom"/>
</dbReference>
<feature type="transmembrane region" description="Helical" evidence="8">
    <location>
        <begin position="526"/>
        <end position="549"/>
    </location>
</feature>
<feature type="transmembrane region" description="Helical" evidence="8">
    <location>
        <begin position="231"/>
        <end position="251"/>
    </location>
</feature>
<dbReference type="Gene3D" id="3.30.565.10">
    <property type="entry name" value="Histidine kinase-like ATPase, C-terminal domain"/>
    <property type="match status" value="1"/>
</dbReference>
<keyword evidence="3" id="KW-0597">Phosphoprotein</keyword>
<feature type="domain" description="PAS" evidence="10">
    <location>
        <begin position="693"/>
        <end position="764"/>
    </location>
</feature>
<dbReference type="PRINTS" id="PR00344">
    <property type="entry name" value="BCTRLSENSOR"/>
</dbReference>
<dbReference type="CDD" id="cd00130">
    <property type="entry name" value="PAS"/>
    <property type="match status" value="2"/>
</dbReference>
<comment type="catalytic activity">
    <reaction evidence="1">
        <text>ATP + protein L-histidine = ADP + protein N-phospho-L-histidine.</text>
        <dbReference type="EC" id="2.7.13.3"/>
    </reaction>
</comment>
<dbReference type="eggNOG" id="COG2205">
    <property type="taxonomic scope" value="Bacteria"/>
</dbReference>
<organism evidence="12 13">
    <name type="scientific">Thermophagus xiamenensis</name>
    <dbReference type="NCBI Taxonomy" id="385682"/>
    <lineage>
        <taxon>Bacteria</taxon>
        <taxon>Pseudomonadati</taxon>
        <taxon>Bacteroidota</taxon>
        <taxon>Bacteroidia</taxon>
        <taxon>Marinilabiliales</taxon>
        <taxon>Marinilabiliaceae</taxon>
        <taxon>Thermophagus</taxon>
    </lineage>
</organism>
<reference evidence="12 13" key="1">
    <citation type="submission" date="2016-10" db="EMBL/GenBank/DDBJ databases">
        <authorList>
            <person name="de Groot N.N."/>
        </authorList>
    </citation>
    <scope>NUCLEOTIDE SEQUENCE [LARGE SCALE GENOMIC DNA]</scope>
    <source>
        <strain evidence="12 13">DSM 19012</strain>
    </source>
</reference>
<evidence type="ECO:0000256" key="6">
    <source>
        <dbReference type="ARBA" id="ARBA00023012"/>
    </source>
</evidence>
<dbReference type="AlphaFoldDB" id="A0A1I2D7C9"/>
<dbReference type="PROSITE" id="PS50112">
    <property type="entry name" value="PAS"/>
    <property type="match status" value="2"/>
</dbReference>
<keyword evidence="4" id="KW-0808">Transferase</keyword>
<dbReference type="EMBL" id="FONA01000018">
    <property type="protein sequence ID" value="SFE75993.1"/>
    <property type="molecule type" value="Genomic_DNA"/>
</dbReference>
<proteinExistence type="predicted"/>
<keyword evidence="6" id="KW-0902">Two-component regulatory system</keyword>
<dbReference type="CDD" id="cd16922">
    <property type="entry name" value="HATPase_EvgS-ArcB-TorS-like"/>
    <property type="match status" value="1"/>
</dbReference>
<dbReference type="SUPFAM" id="SSF47384">
    <property type="entry name" value="Homodimeric domain of signal transducing histidine kinase"/>
    <property type="match status" value="1"/>
</dbReference>
<dbReference type="SMART" id="SM00387">
    <property type="entry name" value="HATPase_c"/>
    <property type="match status" value="1"/>
</dbReference>
<dbReference type="EC" id="2.7.13.3" evidence="2"/>
<dbReference type="InterPro" id="IPR013655">
    <property type="entry name" value="PAS_fold_3"/>
</dbReference>
<protein>
    <recommendedName>
        <fullName evidence="2">histidine kinase</fullName>
        <ecNumber evidence="2">2.7.13.3</ecNumber>
    </recommendedName>
</protein>
<dbReference type="Gene3D" id="1.10.287.130">
    <property type="match status" value="1"/>
</dbReference>
<dbReference type="SMART" id="SM00388">
    <property type="entry name" value="HisKA"/>
    <property type="match status" value="1"/>
</dbReference>
<sequence length="1221" mass="140794">MLSIIRYIDYVFAFLAIALIVVLFFQIKEDKSKSTSDGLSENLIPQWLNRRFTIIILSLIILIGGWVISGEVSRRQEVYMQDVFMNRSRDLLTFFPSEYIEQLTFSNEDKETVYFKIVSDLLNNYTYHTGITHIYTLKKRGANYYLGPMSLLPDGSTYFEPGSKYHYNVQLLDRVVSTCTIQFANINEDGFGENVTYYIPLFDKYKKEVLSIIGVSISARLWKSNLFRVKLIPLALTLFLLIIVFINARWLRKRKKKSERPFYKEIFHYREGVLILLSGLIISLFIAFVSYQNGFRYHRTVFSQQAHAHGTAISESIKTIHIALQGLARLFEVSERVTNEEFIHYIEETISYPFVDAVGWAKHIRDNHYELEYIYSPKAIVSGVDFFTIERDSLKLQPVWETLNSECVTVVHGRFNDNRERVNLFLQTKDNSLNINGLVFFAVDFTKLINNVFAENAGNDTYFQVSLIPADRQEGKRCDDDKLFFLPLFRNKDAYCYGYYGFFFGEMYRILVTPLSAYYKVYGNKTFFSVLILGLLVSIVVSVIFFILINRRYLLEKQIDKFSAKLRESQSRFMSLFSHMLEGVAFYKATIDRDGNPDKFIIQDVNKSFETLTTLSYDKVVGKDAQKVLGWSKYIQYFKKVVKQKESVIFDVYFEPANKFMKISAAPWGDKGFATFFSDITKQVIAEKKLKKSEERYRLISENAGDLIAIYNIRSNRISYISPSVKKISGYSYYEVVGKKLEEVISKKSFDEIKDRIAKRIERFEGGEDSERVKNILLEIKTKSGGSVPVEVVTTLLTDKEQKVISILGVGRDIRDRLKAEEALRKSEKKFRLLVENQNDLVVKVDKDGFLIYVSPSYCKLFGKSESELLNKAFLPLVHPEDREKTKEGMKKLLNPPYQVTIEQRAKTVNGWRWISWNDTAVFDKSGHLKEIIGIGRDITEQKEAEIALQKSRELLKRQNEEYAALNEEYMAMNEELSKINDELSAAIEKAEESEKLKTAFLQNMSHEIRTPLNAIIGFSEMLGMDHLTDSERKEFITIIVNSGRQLLDLVNDILTLSAIETNQDKVNLSLVNLNHLLKELFTIFKSKAEEKGIELKMAKSASDEDVSIETDELKLRQIFVNLLGNAIKFTSHGSVEFGYELEREDEILCYVKDTGIGIPQEIQNRIFDRFVQADKSTKSTYGGTGLGLAICKGHVEMLGGKIWLKSTYGKGSVFYFTLHR</sequence>
<evidence type="ECO:0000259" key="11">
    <source>
        <dbReference type="PROSITE" id="PS50113"/>
    </source>
</evidence>